<protein>
    <submittedName>
        <fullName evidence="2">Glycosyltransferase</fullName>
    </submittedName>
</protein>
<dbReference type="PATRIC" id="fig|945713.3.peg.1976"/>
<evidence type="ECO:0000313" key="3">
    <source>
        <dbReference type="Proteomes" id="UP000007394"/>
    </source>
</evidence>
<dbReference type="KEGG" id="ial:IALB_1971"/>
<evidence type="ECO:0000259" key="1">
    <source>
        <dbReference type="Pfam" id="PF00535"/>
    </source>
</evidence>
<dbReference type="SUPFAM" id="SSF53448">
    <property type="entry name" value="Nucleotide-diphospho-sugar transferases"/>
    <property type="match status" value="1"/>
</dbReference>
<dbReference type="AlphaFoldDB" id="I0AL20"/>
<proteinExistence type="predicted"/>
<dbReference type="GO" id="GO:0016740">
    <property type="term" value="F:transferase activity"/>
    <property type="evidence" value="ECO:0007669"/>
    <property type="project" value="UniProtKB-KW"/>
</dbReference>
<dbReference type="STRING" id="945713.IALB_1971"/>
<dbReference type="CDD" id="cd04179">
    <property type="entry name" value="DPM_DPG-synthase_like"/>
    <property type="match status" value="1"/>
</dbReference>
<feature type="domain" description="Glycosyltransferase 2-like" evidence="1">
    <location>
        <begin position="9"/>
        <end position="135"/>
    </location>
</feature>
<keyword evidence="2" id="KW-0808">Transferase</keyword>
<dbReference type="PANTHER" id="PTHR48090">
    <property type="entry name" value="UNDECAPRENYL-PHOSPHATE 4-DEOXY-4-FORMAMIDO-L-ARABINOSE TRANSFERASE-RELATED"/>
    <property type="match status" value="1"/>
</dbReference>
<dbReference type="eggNOG" id="COG0463">
    <property type="taxonomic scope" value="Bacteria"/>
</dbReference>
<dbReference type="RefSeq" id="WP_014560826.1">
    <property type="nucleotide sequence ID" value="NC_017464.1"/>
</dbReference>
<dbReference type="HOGENOM" id="CLU_033536_7_5_10"/>
<dbReference type="InterPro" id="IPR029044">
    <property type="entry name" value="Nucleotide-diphossugar_trans"/>
</dbReference>
<gene>
    <name evidence="2" type="ordered locus">IALB_1971</name>
</gene>
<dbReference type="InterPro" id="IPR001173">
    <property type="entry name" value="Glyco_trans_2-like"/>
</dbReference>
<dbReference type="InterPro" id="IPR050256">
    <property type="entry name" value="Glycosyltransferase_2"/>
</dbReference>
<dbReference type="Gene3D" id="3.90.550.10">
    <property type="entry name" value="Spore Coat Polysaccharide Biosynthesis Protein SpsA, Chain A"/>
    <property type="match status" value="1"/>
</dbReference>
<dbReference type="Proteomes" id="UP000007394">
    <property type="component" value="Chromosome"/>
</dbReference>
<organism evidence="2 3">
    <name type="scientific">Ignavibacterium album (strain DSM 19864 / JCM 16511 / NBRC 101810 / Mat9-16)</name>
    <dbReference type="NCBI Taxonomy" id="945713"/>
    <lineage>
        <taxon>Bacteria</taxon>
        <taxon>Pseudomonadati</taxon>
        <taxon>Ignavibacteriota</taxon>
        <taxon>Ignavibacteria</taxon>
        <taxon>Ignavibacteriales</taxon>
        <taxon>Ignavibacteriaceae</taxon>
        <taxon>Ignavibacterium</taxon>
    </lineage>
</organism>
<keyword evidence="3" id="KW-1185">Reference proteome</keyword>
<reference evidence="2 3" key="1">
    <citation type="journal article" date="2012" name="Front. Microbiol.">
        <title>Complete genome of Ignavibacterium album, a metabolically versatile, flagellated, facultative anaerobe from the phylum Chlorobi.</title>
        <authorList>
            <person name="Liu Z."/>
            <person name="Frigaard N.-U."/>
            <person name="Vogl K."/>
            <person name="Iino T."/>
            <person name="Ohkuma M."/>
            <person name="Overmann J."/>
            <person name="Bryant D.A."/>
        </authorList>
    </citation>
    <scope>NUCLEOTIDE SEQUENCE [LARGE SCALE GENOMIC DNA]</scope>
    <source>
        <strain evidence="3">DSM 19864 / JCM 16511 / NBRC 101810 / Mat9-16</strain>
    </source>
</reference>
<accession>I0AL20</accession>
<dbReference type="Pfam" id="PF00535">
    <property type="entry name" value="Glycos_transf_2"/>
    <property type="match status" value="1"/>
</dbReference>
<dbReference type="EMBL" id="CP003418">
    <property type="protein sequence ID" value="AFH49677.1"/>
    <property type="molecule type" value="Genomic_DNA"/>
</dbReference>
<sequence length="231" mass="26105">MIGNKKVVVIIPAFNEEESLPFVIKDIPTFVDEIIVTDNGSTDNTFEVAKRCGVTVLKESEKGYGAACLKAIDYIKDKSYDIVVFLDGDYSDYPEEMNLVVEPIINNNYDLVIGSRMIGKREKGSMLPQALFGNWLSALLIKLFWNYKFTDLGPFRTIKYSSLLKLNMQDRNFGWTVEMQIKAAKLKMKTTEVPVRYRKRIGKSKVTGTISGTVKASVKILYLIFASVVKD</sequence>
<name>I0AL20_IGNAJ</name>
<dbReference type="PANTHER" id="PTHR48090:SF7">
    <property type="entry name" value="RFBJ PROTEIN"/>
    <property type="match status" value="1"/>
</dbReference>
<dbReference type="OrthoDB" id="9797819at2"/>
<evidence type="ECO:0000313" key="2">
    <source>
        <dbReference type="EMBL" id="AFH49677.1"/>
    </source>
</evidence>